<organism evidence="1">
    <name type="scientific">Salmonella enterica subsp. enterica serovar Panama</name>
    <dbReference type="NCBI Taxonomy" id="29472"/>
    <lineage>
        <taxon>Bacteria</taxon>
        <taxon>Pseudomonadati</taxon>
        <taxon>Pseudomonadota</taxon>
        <taxon>Gammaproteobacteria</taxon>
        <taxon>Enterobacterales</taxon>
        <taxon>Enterobacteriaceae</taxon>
        <taxon>Salmonella</taxon>
    </lineage>
</organism>
<protein>
    <submittedName>
        <fullName evidence="1">Type VI secretion system baseplate subunit TssG</fullName>
    </submittedName>
</protein>
<dbReference type="Pfam" id="PF06996">
    <property type="entry name" value="T6SS_TssG"/>
    <property type="match status" value="1"/>
</dbReference>
<comment type="caution">
    <text evidence="1">The sequence shown here is derived from an EMBL/GenBank/DDBJ whole genome shotgun (WGS) entry which is preliminary data.</text>
</comment>
<proteinExistence type="predicted"/>
<dbReference type="InterPro" id="IPR010732">
    <property type="entry name" value="T6SS_TssG-like"/>
</dbReference>
<name>A0A619AK85_SALET</name>
<dbReference type="EMBL" id="AAKZQX010000047">
    <property type="protein sequence ID" value="ECX6035276.1"/>
    <property type="molecule type" value="Genomic_DNA"/>
</dbReference>
<gene>
    <name evidence="1" type="ORF">ATT75_21420</name>
</gene>
<sequence>MAVKDVVSKFNYYQQIRLLLRKLRRNHSSDDILLNEKLQITSTLSLDSPNGQVESIYQNENDATIQMVVSHNGLTGTMGALPVAYSEWMIERYYRYSDCSAKAFINIFDHRLYCLDYLAWQKYYPCALIESQEKQPTETALLAINGMFINTLPKQFVCASLFTLSVRSMVNLECWLEAIYGMSAKVIPFTGGWIYVKEDECCQLGNPQHKLSTAPMIGSMRIETHSHFDVILGPVFQKQSYIFFQKGSLLEEMWKNIRYYIGPALNFTIYLSINSTGFKSPPLGKHLLGRDLYIGSPSHSKQYLVKLPSPKI</sequence>
<dbReference type="PANTHER" id="PTHR35564">
    <property type="match status" value="1"/>
</dbReference>
<dbReference type="AlphaFoldDB" id="A0A619AK85"/>
<dbReference type="PANTHER" id="PTHR35564:SF4">
    <property type="entry name" value="CYTOPLASMIC PROTEIN"/>
    <property type="match status" value="1"/>
</dbReference>
<reference evidence="1" key="1">
    <citation type="submission" date="2018-07" db="EMBL/GenBank/DDBJ databases">
        <authorList>
            <consortium name="PulseNet: The National Subtyping Network for Foodborne Disease Surveillance"/>
            <person name="Tarr C.L."/>
            <person name="Trees E."/>
            <person name="Katz L.S."/>
            <person name="Carleton-Romer H.A."/>
            <person name="Stroika S."/>
            <person name="Kucerova Z."/>
            <person name="Roache K.F."/>
            <person name="Sabol A.L."/>
            <person name="Besser J."/>
            <person name="Gerner-Smidt P."/>
        </authorList>
    </citation>
    <scope>NUCLEOTIDE SEQUENCE</scope>
    <source>
        <strain evidence="1">PNUSAS001246</strain>
    </source>
</reference>
<accession>A0A619AK85</accession>
<evidence type="ECO:0000313" key="1">
    <source>
        <dbReference type="EMBL" id="ECX6035276.1"/>
    </source>
</evidence>